<protein>
    <submittedName>
        <fullName evidence="1">Uncharacterized protein</fullName>
    </submittedName>
</protein>
<comment type="caution">
    <text evidence="1">The sequence shown here is derived from an EMBL/GenBank/DDBJ whole genome shotgun (WGS) entry which is preliminary data.</text>
</comment>
<gene>
    <name evidence="1" type="ORF">A2U01_0004064</name>
</gene>
<evidence type="ECO:0000313" key="1">
    <source>
        <dbReference type="EMBL" id="MCH83246.1"/>
    </source>
</evidence>
<keyword evidence="2" id="KW-1185">Reference proteome</keyword>
<proteinExistence type="predicted"/>
<dbReference type="AlphaFoldDB" id="A0A392M758"/>
<dbReference type="EMBL" id="LXQA010004863">
    <property type="protein sequence ID" value="MCH83246.1"/>
    <property type="molecule type" value="Genomic_DNA"/>
</dbReference>
<dbReference type="Proteomes" id="UP000265520">
    <property type="component" value="Unassembled WGS sequence"/>
</dbReference>
<sequence>MENHNESYWGGGGGYVAPINKEREEEIEDIWKTKAARFKSDDPDLLQRPAVVEGGLIGDGGTIYKKQKEVEDNKGTLEKGN</sequence>
<reference evidence="1 2" key="1">
    <citation type="journal article" date="2018" name="Front. Plant Sci.">
        <title>Red Clover (Trifolium pratense) and Zigzag Clover (T. medium) - A Picture of Genomic Similarities and Differences.</title>
        <authorList>
            <person name="Dluhosova J."/>
            <person name="Istvanek J."/>
            <person name="Nedelnik J."/>
            <person name="Repkova J."/>
        </authorList>
    </citation>
    <scope>NUCLEOTIDE SEQUENCE [LARGE SCALE GENOMIC DNA]</scope>
    <source>
        <strain evidence="2">cv. 10/8</strain>
        <tissue evidence="1">Leaf</tissue>
    </source>
</reference>
<evidence type="ECO:0000313" key="2">
    <source>
        <dbReference type="Proteomes" id="UP000265520"/>
    </source>
</evidence>
<organism evidence="1 2">
    <name type="scientific">Trifolium medium</name>
    <dbReference type="NCBI Taxonomy" id="97028"/>
    <lineage>
        <taxon>Eukaryota</taxon>
        <taxon>Viridiplantae</taxon>
        <taxon>Streptophyta</taxon>
        <taxon>Embryophyta</taxon>
        <taxon>Tracheophyta</taxon>
        <taxon>Spermatophyta</taxon>
        <taxon>Magnoliopsida</taxon>
        <taxon>eudicotyledons</taxon>
        <taxon>Gunneridae</taxon>
        <taxon>Pentapetalae</taxon>
        <taxon>rosids</taxon>
        <taxon>fabids</taxon>
        <taxon>Fabales</taxon>
        <taxon>Fabaceae</taxon>
        <taxon>Papilionoideae</taxon>
        <taxon>50 kb inversion clade</taxon>
        <taxon>NPAAA clade</taxon>
        <taxon>Hologalegina</taxon>
        <taxon>IRL clade</taxon>
        <taxon>Trifolieae</taxon>
        <taxon>Trifolium</taxon>
    </lineage>
</organism>
<accession>A0A392M758</accession>
<name>A0A392M758_9FABA</name>